<dbReference type="Proteomes" id="UP001500751">
    <property type="component" value="Unassembled WGS sequence"/>
</dbReference>
<keyword evidence="2" id="KW-1185">Reference proteome</keyword>
<protein>
    <submittedName>
        <fullName evidence="1">Uncharacterized protein</fullName>
    </submittedName>
</protein>
<organism evidence="1 2">
    <name type="scientific">Catenulispora yoronensis</name>
    <dbReference type="NCBI Taxonomy" id="450799"/>
    <lineage>
        <taxon>Bacteria</taxon>
        <taxon>Bacillati</taxon>
        <taxon>Actinomycetota</taxon>
        <taxon>Actinomycetes</taxon>
        <taxon>Catenulisporales</taxon>
        <taxon>Catenulisporaceae</taxon>
        <taxon>Catenulispora</taxon>
    </lineage>
</organism>
<evidence type="ECO:0000313" key="1">
    <source>
        <dbReference type="EMBL" id="GAA2058157.1"/>
    </source>
</evidence>
<comment type="caution">
    <text evidence="1">The sequence shown here is derived from an EMBL/GenBank/DDBJ whole genome shotgun (WGS) entry which is preliminary data.</text>
</comment>
<proteinExistence type="predicted"/>
<gene>
    <name evidence="1" type="ORF">GCM10009839_79770</name>
</gene>
<dbReference type="EMBL" id="BAAAQN010000070">
    <property type="protein sequence ID" value="GAA2058157.1"/>
    <property type="molecule type" value="Genomic_DNA"/>
</dbReference>
<reference evidence="1 2" key="1">
    <citation type="journal article" date="2019" name="Int. J. Syst. Evol. Microbiol.">
        <title>The Global Catalogue of Microorganisms (GCM) 10K type strain sequencing project: providing services to taxonomists for standard genome sequencing and annotation.</title>
        <authorList>
            <consortium name="The Broad Institute Genomics Platform"/>
            <consortium name="The Broad Institute Genome Sequencing Center for Infectious Disease"/>
            <person name="Wu L."/>
            <person name="Ma J."/>
        </authorList>
    </citation>
    <scope>NUCLEOTIDE SEQUENCE [LARGE SCALE GENOMIC DNA]</scope>
    <source>
        <strain evidence="1 2">JCM 16014</strain>
    </source>
</reference>
<name>A0ABN2VB77_9ACTN</name>
<evidence type="ECO:0000313" key="2">
    <source>
        <dbReference type="Proteomes" id="UP001500751"/>
    </source>
</evidence>
<accession>A0ABN2VB77</accession>
<sequence length="84" mass="8881">MERVPVGVGIDRDRADAGVLARAGDPDGDLATVGDQYLAHGGIPFPVGDDSQFRAGEGRELHGWDVVRATCGPAGVRPRFVREP</sequence>